<dbReference type="GO" id="GO:0008168">
    <property type="term" value="F:methyltransferase activity"/>
    <property type="evidence" value="ECO:0007669"/>
    <property type="project" value="UniProtKB-KW"/>
</dbReference>
<dbReference type="InterPro" id="IPR049492">
    <property type="entry name" value="BD-FAE-like_dom"/>
</dbReference>
<dbReference type="Gene3D" id="3.40.50.1820">
    <property type="entry name" value="alpha/beta hydrolase"/>
    <property type="match status" value="1"/>
</dbReference>
<feature type="domain" description="BD-FAE-like" evidence="3">
    <location>
        <begin position="64"/>
        <end position="260"/>
    </location>
</feature>
<evidence type="ECO:0000313" key="5">
    <source>
        <dbReference type="Proteomes" id="UP001501207"/>
    </source>
</evidence>
<dbReference type="GO" id="GO:0032259">
    <property type="term" value="P:methylation"/>
    <property type="evidence" value="ECO:0007669"/>
    <property type="project" value="UniProtKB-KW"/>
</dbReference>
<feature type="signal peptide" evidence="2">
    <location>
        <begin position="1"/>
        <end position="20"/>
    </location>
</feature>
<dbReference type="Proteomes" id="UP001501207">
    <property type="component" value="Unassembled WGS sequence"/>
</dbReference>
<evidence type="ECO:0000313" key="4">
    <source>
        <dbReference type="EMBL" id="GAA4319684.1"/>
    </source>
</evidence>
<dbReference type="PANTHER" id="PTHR48081">
    <property type="entry name" value="AB HYDROLASE SUPERFAMILY PROTEIN C4A8.06C"/>
    <property type="match status" value="1"/>
</dbReference>
<name>A0ABP8G8V9_9BACT</name>
<dbReference type="InterPro" id="IPR029058">
    <property type="entry name" value="AB_hydrolase_fold"/>
</dbReference>
<evidence type="ECO:0000256" key="1">
    <source>
        <dbReference type="ARBA" id="ARBA00022801"/>
    </source>
</evidence>
<keyword evidence="2" id="KW-0732">Signal</keyword>
<evidence type="ECO:0000256" key="2">
    <source>
        <dbReference type="SAM" id="SignalP"/>
    </source>
</evidence>
<organism evidence="4 5">
    <name type="scientific">Compostibacter hankyongensis</name>
    <dbReference type="NCBI Taxonomy" id="1007089"/>
    <lineage>
        <taxon>Bacteria</taxon>
        <taxon>Pseudomonadati</taxon>
        <taxon>Bacteroidota</taxon>
        <taxon>Chitinophagia</taxon>
        <taxon>Chitinophagales</taxon>
        <taxon>Chitinophagaceae</taxon>
        <taxon>Compostibacter</taxon>
    </lineage>
</organism>
<proteinExistence type="predicted"/>
<protein>
    <submittedName>
        <fullName evidence="4">Alpha/beta hydrolase</fullName>
    </submittedName>
</protein>
<dbReference type="EMBL" id="BAABFN010000022">
    <property type="protein sequence ID" value="GAA4319684.1"/>
    <property type="molecule type" value="Genomic_DNA"/>
</dbReference>
<gene>
    <name evidence="4" type="ORF">GCM10023143_33280</name>
</gene>
<reference evidence="5" key="1">
    <citation type="journal article" date="2019" name="Int. J. Syst. Evol. Microbiol.">
        <title>The Global Catalogue of Microorganisms (GCM) 10K type strain sequencing project: providing services to taxonomists for standard genome sequencing and annotation.</title>
        <authorList>
            <consortium name="The Broad Institute Genomics Platform"/>
            <consortium name="The Broad Institute Genome Sequencing Center for Infectious Disease"/>
            <person name="Wu L."/>
            <person name="Ma J."/>
        </authorList>
    </citation>
    <scope>NUCLEOTIDE SEQUENCE [LARGE SCALE GENOMIC DNA]</scope>
    <source>
        <strain evidence="5">JCM 17664</strain>
    </source>
</reference>
<dbReference type="SUPFAM" id="SSF53474">
    <property type="entry name" value="alpha/beta-Hydrolases"/>
    <property type="match status" value="1"/>
</dbReference>
<dbReference type="PANTHER" id="PTHR48081:SF6">
    <property type="entry name" value="PEPTIDASE S9 PROLYL OLIGOPEPTIDASE CATALYTIC DOMAIN-CONTAINING PROTEIN"/>
    <property type="match status" value="1"/>
</dbReference>
<feature type="chain" id="PRO_5046340119" evidence="2">
    <location>
        <begin position="21"/>
        <end position="303"/>
    </location>
</feature>
<keyword evidence="1 4" id="KW-0378">Hydrolase</keyword>
<sequence>MIRSLLFFFAFFFCAAFCQAQQVLPLYSGSIPNARPVADKQQVTINKELDTVLTEVSVPTLTAYFPPANTASGASVIICPGGGYHALMYSWEGIRIARAFNKVGVAAFILKYRLPSDRTLQDKSIGPLQDAQQAIKTVREKAAQWKLDPHRIGIMGFSAGGHLASSAGTHFGHAYIENKNGTSLRPDFMLLIYPVISFTDSIGHVGSRDNLLGAHPSPEQIRLFSNELQVDAHTPPTFLAHAVDDKVVLSQNSLYFYEALHHSGVPAELHLYEKGEHGFITAPPFDEWFNSCIYWMKSNKWIR</sequence>
<dbReference type="InterPro" id="IPR050300">
    <property type="entry name" value="GDXG_lipolytic_enzyme"/>
</dbReference>
<evidence type="ECO:0000259" key="3">
    <source>
        <dbReference type="Pfam" id="PF20434"/>
    </source>
</evidence>
<dbReference type="GO" id="GO:0016787">
    <property type="term" value="F:hydrolase activity"/>
    <property type="evidence" value="ECO:0007669"/>
    <property type="project" value="UniProtKB-KW"/>
</dbReference>
<comment type="caution">
    <text evidence="4">The sequence shown here is derived from an EMBL/GenBank/DDBJ whole genome shotgun (WGS) entry which is preliminary data.</text>
</comment>
<keyword evidence="4" id="KW-0808">Transferase</keyword>
<accession>A0ABP8G8V9</accession>
<keyword evidence="4" id="KW-0489">Methyltransferase</keyword>
<dbReference type="Pfam" id="PF20434">
    <property type="entry name" value="BD-FAE"/>
    <property type="match status" value="1"/>
</dbReference>
<keyword evidence="5" id="KW-1185">Reference proteome</keyword>